<evidence type="ECO:0000313" key="3">
    <source>
        <dbReference type="Proteomes" id="UP000076881"/>
    </source>
</evidence>
<dbReference type="Proteomes" id="UP000076881">
    <property type="component" value="Unassembled WGS sequence"/>
</dbReference>
<accession>A0A162JP19</accession>
<protein>
    <submittedName>
        <fullName evidence="2">Uncharacterized protein</fullName>
    </submittedName>
</protein>
<feature type="chain" id="PRO_5007836060" evidence="1">
    <location>
        <begin position="19"/>
        <end position="114"/>
    </location>
</feature>
<sequence length="114" mass="12586">MHFSTLAMMVMLSTGGTALVVEKAKLYSEDACGGRAYTVNPDDTCTLLPRILQKKVNGAKVPEGVVCDFYTDEKCKEPLWIGMEDPGTCGFSELEIENKAVSVHCYDDTEREEI</sequence>
<dbReference type="OrthoDB" id="4953992at2759"/>
<organism evidence="2 3">
    <name type="scientific">Akanthomyces lecanii RCEF 1005</name>
    <dbReference type="NCBI Taxonomy" id="1081108"/>
    <lineage>
        <taxon>Eukaryota</taxon>
        <taxon>Fungi</taxon>
        <taxon>Dikarya</taxon>
        <taxon>Ascomycota</taxon>
        <taxon>Pezizomycotina</taxon>
        <taxon>Sordariomycetes</taxon>
        <taxon>Hypocreomycetidae</taxon>
        <taxon>Hypocreales</taxon>
        <taxon>Cordycipitaceae</taxon>
        <taxon>Akanthomyces</taxon>
        <taxon>Cordyceps confragosa</taxon>
    </lineage>
</organism>
<keyword evidence="1" id="KW-0732">Signal</keyword>
<reference evidence="2 3" key="1">
    <citation type="journal article" date="2016" name="Genome Biol. Evol.">
        <title>Divergent and convergent evolution of fungal pathogenicity.</title>
        <authorList>
            <person name="Shang Y."/>
            <person name="Xiao G."/>
            <person name="Zheng P."/>
            <person name="Cen K."/>
            <person name="Zhan S."/>
            <person name="Wang C."/>
        </authorList>
    </citation>
    <scope>NUCLEOTIDE SEQUENCE [LARGE SCALE GENOMIC DNA]</scope>
    <source>
        <strain evidence="2 3">RCEF 1005</strain>
    </source>
</reference>
<gene>
    <name evidence="2" type="ORF">LEL_08937</name>
</gene>
<evidence type="ECO:0000313" key="2">
    <source>
        <dbReference type="EMBL" id="OAA71702.1"/>
    </source>
</evidence>
<proteinExistence type="predicted"/>
<name>A0A162JP19_CORDF</name>
<dbReference type="AlphaFoldDB" id="A0A162JP19"/>
<comment type="caution">
    <text evidence="2">The sequence shown here is derived from an EMBL/GenBank/DDBJ whole genome shotgun (WGS) entry which is preliminary data.</text>
</comment>
<feature type="signal peptide" evidence="1">
    <location>
        <begin position="1"/>
        <end position="18"/>
    </location>
</feature>
<evidence type="ECO:0000256" key="1">
    <source>
        <dbReference type="SAM" id="SignalP"/>
    </source>
</evidence>
<keyword evidence="3" id="KW-1185">Reference proteome</keyword>
<dbReference type="EMBL" id="AZHF01000008">
    <property type="protein sequence ID" value="OAA71702.1"/>
    <property type="molecule type" value="Genomic_DNA"/>
</dbReference>